<organism evidence="3 4">
    <name type="scientific">Halobellus salinus</name>
    <dbReference type="NCBI Taxonomy" id="931585"/>
    <lineage>
        <taxon>Archaea</taxon>
        <taxon>Methanobacteriati</taxon>
        <taxon>Methanobacteriota</taxon>
        <taxon>Stenosarchaea group</taxon>
        <taxon>Halobacteria</taxon>
        <taxon>Halobacteriales</taxon>
        <taxon>Haloferacaceae</taxon>
        <taxon>Halobellus</taxon>
    </lineage>
</organism>
<dbReference type="EMBL" id="BMOC01000001">
    <property type="protein sequence ID" value="GGI94087.1"/>
    <property type="molecule type" value="Genomic_DNA"/>
</dbReference>
<accession>A0A830EJ44</accession>
<name>A0A830EJ44_9EURY</name>
<sequence>MSIYRVLFTTAAIAPFALRNRGGFRAISRRDLRVAVVSGVALAVHFASFFESLELTTVAAPVTLITTQPVFVRVGAAVLVDERLSVGTAAGSGCRSPRTLSPCTPRVR</sequence>
<evidence type="ECO:0000313" key="4">
    <source>
        <dbReference type="Proteomes" id="UP000653099"/>
    </source>
</evidence>
<proteinExistence type="predicted"/>
<dbReference type="InterPro" id="IPR037185">
    <property type="entry name" value="EmrE-like"/>
</dbReference>
<comment type="caution">
    <text evidence="3">The sequence shown here is derived from an EMBL/GenBank/DDBJ whole genome shotgun (WGS) entry which is preliminary data.</text>
</comment>
<evidence type="ECO:0000259" key="2">
    <source>
        <dbReference type="Pfam" id="PF00892"/>
    </source>
</evidence>
<protein>
    <recommendedName>
        <fullName evidence="2">EamA domain-containing protein</fullName>
    </recommendedName>
</protein>
<keyword evidence="4" id="KW-1185">Reference proteome</keyword>
<feature type="domain" description="EamA" evidence="2">
    <location>
        <begin position="2"/>
        <end position="92"/>
    </location>
</feature>
<dbReference type="AlphaFoldDB" id="A0A830EJ44"/>
<gene>
    <name evidence="3" type="ORF">GCM10008995_00340</name>
</gene>
<dbReference type="Pfam" id="PF00892">
    <property type="entry name" value="EamA"/>
    <property type="match status" value="1"/>
</dbReference>
<feature type="region of interest" description="Disordered" evidence="1">
    <location>
        <begin position="88"/>
        <end position="108"/>
    </location>
</feature>
<dbReference type="InterPro" id="IPR000620">
    <property type="entry name" value="EamA_dom"/>
</dbReference>
<dbReference type="RefSeq" id="WP_229663673.1">
    <property type="nucleotide sequence ID" value="NZ_BMOC01000001.1"/>
</dbReference>
<dbReference type="SUPFAM" id="SSF103481">
    <property type="entry name" value="Multidrug resistance efflux transporter EmrE"/>
    <property type="match status" value="1"/>
</dbReference>
<reference evidence="3" key="1">
    <citation type="journal article" date="2014" name="Int. J. Syst. Evol. Microbiol.">
        <title>Complete genome sequence of Corynebacterium casei LMG S-19264T (=DSM 44701T), isolated from a smear-ripened cheese.</title>
        <authorList>
            <consortium name="US DOE Joint Genome Institute (JGI-PGF)"/>
            <person name="Walter F."/>
            <person name="Albersmeier A."/>
            <person name="Kalinowski J."/>
            <person name="Ruckert C."/>
        </authorList>
    </citation>
    <scope>NUCLEOTIDE SEQUENCE</scope>
    <source>
        <strain evidence="3">JCM 14359</strain>
    </source>
</reference>
<dbReference type="GO" id="GO:0016020">
    <property type="term" value="C:membrane"/>
    <property type="evidence" value="ECO:0007669"/>
    <property type="project" value="InterPro"/>
</dbReference>
<reference evidence="3" key="2">
    <citation type="submission" date="2020-09" db="EMBL/GenBank/DDBJ databases">
        <authorList>
            <person name="Sun Q."/>
            <person name="Ohkuma M."/>
        </authorList>
    </citation>
    <scope>NUCLEOTIDE SEQUENCE</scope>
    <source>
        <strain evidence="3">JCM 14359</strain>
    </source>
</reference>
<dbReference type="Proteomes" id="UP000653099">
    <property type="component" value="Unassembled WGS sequence"/>
</dbReference>
<evidence type="ECO:0000256" key="1">
    <source>
        <dbReference type="SAM" id="MobiDB-lite"/>
    </source>
</evidence>
<evidence type="ECO:0000313" key="3">
    <source>
        <dbReference type="EMBL" id="GGI94087.1"/>
    </source>
</evidence>